<accession>A0A2M8PFX4</accession>
<gene>
    <name evidence="3" type="ORF">CUN49_05415</name>
</gene>
<evidence type="ECO:0000256" key="1">
    <source>
        <dbReference type="ARBA" id="ARBA00022801"/>
    </source>
</evidence>
<comment type="caution">
    <text evidence="3">The sequence shown here is derived from an EMBL/GenBank/DDBJ whole genome shotgun (WGS) entry which is preliminary data.</text>
</comment>
<dbReference type="Gene3D" id="2.120.10.30">
    <property type="entry name" value="TolB, C-terminal domain"/>
    <property type="match status" value="1"/>
</dbReference>
<evidence type="ECO:0000313" key="3">
    <source>
        <dbReference type="EMBL" id="PJF36450.1"/>
    </source>
</evidence>
<dbReference type="GO" id="GO:0004252">
    <property type="term" value="F:serine-type endopeptidase activity"/>
    <property type="evidence" value="ECO:0007669"/>
    <property type="project" value="InterPro"/>
</dbReference>
<feature type="domain" description="Peptidase S9 prolyl oligopeptidase catalytic" evidence="2">
    <location>
        <begin position="406"/>
        <end position="616"/>
    </location>
</feature>
<dbReference type="InterPro" id="IPR029058">
    <property type="entry name" value="AB_hydrolase_fold"/>
</dbReference>
<dbReference type="InterPro" id="IPR011042">
    <property type="entry name" value="6-blade_b-propeller_TolB-like"/>
</dbReference>
<dbReference type="Proteomes" id="UP000229681">
    <property type="component" value="Unassembled WGS sequence"/>
</dbReference>
<evidence type="ECO:0000313" key="4">
    <source>
        <dbReference type="Proteomes" id="UP000229681"/>
    </source>
</evidence>
<protein>
    <submittedName>
        <fullName evidence="3">S9 family peptidase</fullName>
    </submittedName>
</protein>
<organism evidence="3 4">
    <name type="scientific">Candidatus Thermofonsia Clade 1 bacterium</name>
    <dbReference type="NCBI Taxonomy" id="2364210"/>
    <lineage>
        <taxon>Bacteria</taxon>
        <taxon>Bacillati</taxon>
        <taxon>Chloroflexota</taxon>
        <taxon>Candidatus Thermofontia</taxon>
        <taxon>Candidatus Thermofonsia Clade 1</taxon>
    </lineage>
</organism>
<dbReference type="Gene3D" id="3.40.50.1820">
    <property type="entry name" value="alpha/beta hydrolase"/>
    <property type="match status" value="1"/>
</dbReference>
<dbReference type="SUPFAM" id="SSF82171">
    <property type="entry name" value="DPP6 N-terminal domain-like"/>
    <property type="match status" value="1"/>
</dbReference>
<dbReference type="SUPFAM" id="SSF53474">
    <property type="entry name" value="alpha/beta-Hydrolases"/>
    <property type="match status" value="1"/>
</dbReference>
<proteinExistence type="predicted"/>
<sequence>MSDRTLIPRKILFGNPTRALAKLSPDGRYLSYLAPLDGVMNVWVAPTDDLESAKPITQERIRNVRFYEWAYTSRHILYLQDANGDENWHVICADVESGAARDLTPIEGVNAQLNAISRLFPEEALIGLNDRNAQLHDLYRVNLLTGERTLLQRNDGFAYFITDDHYNVRLAVAPNIDGSMNVLQPDAQGSWQMWMHIPYEDTLTTQPYGFSADGNTLYMADSRGRNTSALFALEMLSGAQTLLAEDERADLSKVLVHPIENRPQAAGFHYDLLRWQILDAALSEDFAYLETVSAGELDILSRAQDDSRWLVAYMLDDAPVRYYLYDRAAKRAHFLFTSRPELEGLPLSKMHPVVIPARDGLRLVSYLTLPQGSDSIETGMPDAPLPMVLLVHGGPWWRDFWGYNPYHQLLANRGYAVLSVNFRGSTGFGKAFVNAGDGEWAGKMHDDLVDAVEWAIAQGIAQRDKIAIMGGSYGGYATLVGLTFTPELFACGVDLVGPSNLVTLLESVPPYWQPMVNMMRKRIGDETTPEGRAFLTSRSPLSRADQIRRPLLIAQGANDPRVKQAESDQIVRAMQERGIAVTYVLYPDEGHGFAREVNTLSFVALSEAFLAAHLGGAYEPFGEDLRNSTVRVITGAEGVPSLQEALS</sequence>
<dbReference type="PRINTS" id="PR00862">
    <property type="entry name" value="PROLIGOPTASE"/>
</dbReference>
<dbReference type="GO" id="GO:0006508">
    <property type="term" value="P:proteolysis"/>
    <property type="evidence" value="ECO:0007669"/>
    <property type="project" value="InterPro"/>
</dbReference>
<dbReference type="PANTHER" id="PTHR42776">
    <property type="entry name" value="SERINE PEPTIDASE S9 FAMILY MEMBER"/>
    <property type="match status" value="1"/>
</dbReference>
<dbReference type="InterPro" id="IPR002470">
    <property type="entry name" value="Peptidase_S9A"/>
</dbReference>
<dbReference type="InterPro" id="IPR001375">
    <property type="entry name" value="Peptidase_S9_cat"/>
</dbReference>
<name>A0A2M8PFX4_9CHLR</name>
<reference evidence="3 4" key="1">
    <citation type="submission" date="2017-11" db="EMBL/GenBank/DDBJ databases">
        <title>Evolution of Phototrophy in the Chloroflexi Phylum Driven by Horizontal Gene Transfer.</title>
        <authorList>
            <person name="Ward L.M."/>
            <person name="Hemp J."/>
            <person name="Shih P.M."/>
            <person name="Mcglynn S.E."/>
            <person name="Fischer W."/>
        </authorList>
    </citation>
    <scope>NUCLEOTIDE SEQUENCE [LARGE SCALE GENOMIC DNA]</scope>
    <source>
        <strain evidence="3">JP3_13</strain>
    </source>
</reference>
<evidence type="ECO:0000259" key="2">
    <source>
        <dbReference type="Pfam" id="PF00326"/>
    </source>
</evidence>
<dbReference type="AlphaFoldDB" id="A0A2M8PFX4"/>
<keyword evidence="1" id="KW-0378">Hydrolase</keyword>
<dbReference type="Pfam" id="PF00326">
    <property type="entry name" value="Peptidase_S9"/>
    <property type="match status" value="1"/>
</dbReference>
<dbReference type="EMBL" id="PGTM01000053">
    <property type="protein sequence ID" value="PJF36450.1"/>
    <property type="molecule type" value="Genomic_DNA"/>
</dbReference>
<dbReference type="PANTHER" id="PTHR42776:SF27">
    <property type="entry name" value="DIPEPTIDYL PEPTIDASE FAMILY MEMBER 6"/>
    <property type="match status" value="1"/>
</dbReference>